<feature type="transmembrane region" description="Helical" evidence="8">
    <location>
        <begin position="51"/>
        <end position="76"/>
    </location>
</feature>
<dbReference type="PROSITE" id="PS50262">
    <property type="entry name" value="G_PROTEIN_RECEP_F1_2"/>
    <property type="match status" value="1"/>
</dbReference>
<evidence type="ECO:0000256" key="7">
    <source>
        <dbReference type="RuleBase" id="RU000688"/>
    </source>
</evidence>
<feature type="transmembrane region" description="Helical" evidence="8">
    <location>
        <begin position="96"/>
        <end position="115"/>
    </location>
</feature>
<dbReference type="PROSITE" id="PS00237">
    <property type="entry name" value="G_PROTEIN_RECEP_F1_1"/>
    <property type="match status" value="1"/>
</dbReference>
<evidence type="ECO:0000256" key="5">
    <source>
        <dbReference type="ARBA" id="ARBA00022989"/>
    </source>
</evidence>
<evidence type="ECO:0000313" key="11">
    <source>
        <dbReference type="Proteomes" id="UP001152320"/>
    </source>
</evidence>
<gene>
    <name evidence="10" type="ORF">HOLleu_00065</name>
</gene>
<keyword evidence="7" id="KW-0675">Receptor</keyword>
<feature type="domain" description="G-protein coupled receptors family 1 profile" evidence="9">
    <location>
        <begin position="21"/>
        <end position="314"/>
    </location>
</feature>
<feature type="transmembrane region" description="Helical" evidence="8">
    <location>
        <begin position="6"/>
        <end position="30"/>
    </location>
</feature>
<feature type="transmembrane region" description="Helical" evidence="8">
    <location>
        <begin position="263"/>
        <end position="283"/>
    </location>
</feature>
<dbReference type="PRINTS" id="PR00237">
    <property type="entry name" value="GPCRRHODOPSN"/>
</dbReference>
<dbReference type="PANTHER" id="PTHR24372">
    <property type="entry name" value="GLYCOPROTEIN HORMONE RECEPTOR"/>
    <property type="match status" value="1"/>
</dbReference>
<keyword evidence="6 8" id="KW-0472">Membrane</keyword>
<keyword evidence="3 7" id="KW-0812">Transmembrane</keyword>
<dbReference type="GO" id="GO:0005886">
    <property type="term" value="C:plasma membrane"/>
    <property type="evidence" value="ECO:0007669"/>
    <property type="project" value="TreeGrafter"/>
</dbReference>
<accession>A0A9Q1CMH4</accession>
<evidence type="ECO:0000313" key="10">
    <source>
        <dbReference type="EMBL" id="KAJ8047943.1"/>
    </source>
</evidence>
<dbReference type="GO" id="GO:0008528">
    <property type="term" value="F:G protein-coupled peptide receptor activity"/>
    <property type="evidence" value="ECO:0007669"/>
    <property type="project" value="TreeGrafter"/>
</dbReference>
<dbReference type="Proteomes" id="UP001152320">
    <property type="component" value="Chromosome 1"/>
</dbReference>
<keyword evidence="5 8" id="KW-1133">Transmembrane helix</keyword>
<evidence type="ECO:0000256" key="6">
    <source>
        <dbReference type="ARBA" id="ARBA00023136"/>
    </source>
</evidence>
<proteinExistence type="inferred from homology"/>
<dbReference type="SUPFAM" id="SSF81321">
    <property type="entry name" value="Family A G protein-coupled receptor-like"/>
    <property type="match status" value="1"/>
</dbReference>
<organism evidence="10 11">
    <name type="scientific">Holothuria leucospilota</name>
    <name type="common">Black long sea cucumber</name>
    <name type="synonym">Mertensiothuria leucospilota</name>
    <dbReference type="NCBI Taxonomy" id="206669"/>
    <lineage>
        <taxon>Eukaryota</taxon>
        <taxon>Metazoa</taxon>
        <taxon>Echinodermata</taxon>
        <taxon>Eleutherozoa</taxon>
        <taxon>Echinozoa</taxon>
        <taxon>Holothuroidea</taxon>
        <taxon>Aspidochirotacea</taxon>
        <taxon>Aspidochirotida</taxon>
        <taxon>Holothuriidae</taxon>
        <taxon>Holothuria</taxon>
    </lineage>
</organism>
<sequence>MLPNGFLRALLWLVGSVSLLANLTVILGRIKSKNHYLERVSLVTTTNKSQNLYLLNLAIADFLMGVYLFAIGIADANFSTTYSASFKWRKGIPCKIIGFIGVVSNVASLLILSLISLERFFAIVLPFCRRRFGSKLTKSTCAVVWVISAVMALTPMILSDHVEGVFGFSDICSGLPFVTIPIKEYSEGVPNHEERLQNGTTGSQDVLESQWLYSQILYIYFSAACVLVVTMCYVSMFVSVIVTRRLAQRHASNAMEIKMATKMSIIVGTDVFCWVPIIIAGLLTQSGVKMTVDMYAWAVIVAMPINSALNPFIYTISLMKKKEKNKPSFVSN</sequence>
<keyword evidence="7" id="KW-0807">Transducer</keyword>
<dbReference type="GO" id="GO:0009755">
    <property type="term" value="P:hormone-mediated signaling pathway"/>
    <property type="evidence" value="ECO:0007669"/>
    <property type="project" value="TreeGrafter"/>
</dbReference>
<evidence type="ECO:0000256" key="4">
    <source>
        <dbReference type="ARBA" id="ARBA00022737"/>
    </source>
</evidence>
<evidence type="ECO:0000256" key="3">
    <source>
        <dbReference type="ARBA" id="ARBA00022692"/>
    </source>
</evidence>
<dbReference type="EMBL" id="JAIZAY010000001">
    <property type="protein sequence ID" value="KAJ8047943.1"/>
    <property type="molecule type" value="Genomic_DNA"/>
</dbReference>
<keyword evidence="7" id="KW-0297">G-protein coupled receptor</keyword>
<dbReference type="GO" id="GO:0007189">
    <property type="term" value="P:adenylate cyclase-activating G protein-coupled receptor signaling pathway"/>
    <property type="evidence" value="ECO:0007669"/>
    <property type="project" value="TreeGrafter"/>
</dbReference>
<keyword evidence="2" id="KW-0433">Leucine-rich repeat</keyword>
<dbReference type="InterPro" id="IPR000276">
    <property type="entry name" value="GPCR_Rhodpsn"/>
</dbReference>
<dbReference type="OrthoDB" id="6022531at2759"/>
<dbReference type="Pfam" id="PF00001">
    <property type="entry name" value="7tm_1"/>
    <property type="match status" value="2"/>
</dbReference>
<dbReference type="InterPro" id="IPR017452">
    <property type="entry name" value="GPCR_Rhodpsn_7TM"/>
</dbReference>
<keyword evidence="4" id="KW-0677">Repeat</keyword>
<feature type="transmembrane region" description="Helical" evidence="8">
    <location>
        <begin position="217"/>
        <end position="242"/>
    </location>
</feature>
<reference evidence="10" key="1">
    <citation type="submission" date="2021-10" db="EMBL/GenBank/DDBJ databases">
        <title>Tropical sea cucumber genome reveals ecological adaptation and Cuvierian tubules defense mechanism.</title>
        <authorList>
            <person name="Chen T."/>
        </authorList>
    </citation>
    <scope>NUCLEOTIDE SEQUENCE</scope>
    <source>
        <strain evidence="10">Nanhai2018</strain>
        <tissue evidence="10">Muscle</tissue>
    </source>
</reference>
<evidence type="ECO:0000256" key="8">
    <source>
        <dbReference type="SAM" id="Phobius"/>
    </source>
</evidence>
<evidence type="ECO:0000256" key="2">
    <source>
        <dbReference type="ARBA" id="ARBA00022614"/>
    </source>
</evidence>
<feature type="transmembrane region" description="Helical" evidence="8">
    <location>
        <begin position="136"/>
        <end position="158"/>
    </location>
</feature>
<dbReference type="PANTHER" id="PTHR24372:SF77">
    <property type="entry name" value="G-PROTEIN COUPLED RECEPTORS FAMILY 1 PROFILE DOMAIN-CONTAINING PROTEIN"/>
    <property type="match status" value="1"/>
</dbReference>
<keyword evidence="11" id="KW-1185">Reference proteome</keyword>
<protein>
    <recommendedName>
        <fullName evidence="9">G-protein coupled receptors family 1 profile domain-containing protein</fullName>
    </recommendedName>
</protein>
<comment type="similarity">
    <text evidence="7">Belongs to the G-protein coupled receptor 1 family.</text>
</comment>
<comment type="subcellular location">
    <subcellularLocation>
        <location evidence="1">Membrane</location>
    </subcellularLocation>
</comment>
<dbReference type="Gene3D" id="1.20.1070.10">
    <property type="entry name" value="Rhodopsin 7-helix transmembrane proteins"/>
    <property type="match status" value="1"/>
</dbReference>
<name>A0A9Q1CMH4_HOLLE</name>
<feature type="transmembrane region" description="Helical" evidence="8">
    <location>
        <begin position="295"/>
        <end position="316"/>
    </location>
</feature>
<evidence type="ECO:0000256" key="1">
    <source>
        <dbReference type="ARBA" id="ARBA00004370"/>
    </source>
</evidence>
<evidence type="ECO:0000259" key="9">
    <source>
        <dbReference type="PROSITE" id="PS50262"/>
    </source>
</evidence>
<dbReference type="AlphaFoldDB" id="A0A9Q1CMH4"/>
<comment type="caution">
    <text evidence="10">The sequence shown here is derived from an EMBL/GenBank/DDBJ whole genome shotgun (WGS) entry which is preliminary data.</text>
</comment>